<dbReference type="SMART" id="SM00530">
    <property type="entry name" value="HTH_XRE"/>
    <property type="match status" value="1"/>
</dbReference>
<dbReference type="GO" id="GO:0006310">
    <property type="term" value="P:DNA recombination"/>
    <property type="evidence" value="ECO:0007669"/>
    <property type="project" value="UniProtKB-KW"/>
</dbReference>
<dbReference type="InterPro" id="IPR010982">
    <property type="entry name" value="Lambda_DNA-bd_dom_sf"/>
</dbReference>
<evidence type="ECO:0000313" key="4">
    <source>
        <dbReference type="Proteomes" id="UP001139035"/>
    </source>
</evidence>
<feature type="domain" description="HTH cro/C1-type" evidence="2">
    <location>
        <begin position="199"/>
        <end position="256"/>
    </location>
</feature>
<dbReference type="InterPro" id="IPR001387">
    <property type="entry name" value="Cro/C1-type_HTH"/>
</dbReference>
<name>A0A9X1TE58_9HYPH</name>
<dbReference type="Proteomes" id="UP001139035">
    <property type="component" value="Unassembled WGS sequence"/>
</dbReference>
<dbReference type="SUPFAM" id="SSF47413">
    <property type="entry name" value="lambda repressor-like DNA-binding domains"/>
    <property type="match status" value="1"/>
</dbReference>
<dbReference type="InterPro" id="IPR011010">
    <property type="entry name" value="DNA_brk_join_enz"/>
</dbReference>
<dbReference type="GO" id="GO:0003677">
    <property type="term" value="F:DNA binding"/>
    <property type="evidence" value="ECO:0007669"/>
    <property type="project" value="InterPro"/>
</dbReference>
<evidence type="ECO:0000256" key="1">
    <source>
        <dbReference type="ARBA" id="ARBA00023172"/>
    </source>
</evidence>
<evidence type="ECO:0000313" key="3">
    <source>
        <dbReference type="EMBL" id="MCE7030943.1"/>
    </source>
</evidence>
<dbReference type="EMBL" id="JAJUWU010000035">
    <property type="protein sequence ID" value="MCE7030943.1"/>
    <property type="molecule type" value="Genomic_DNA"/>
</dbReference>
<dbReference type="Gene3D" id="1.10.443.10">
    <property type="entry name" value="Intergrase catalytic core"/>
    <property type="match status" value="1"/>
</dbReference>
<dbReference type="CDD" id="cd00093">
    <property type="entry name" value="HTH_XRE"/>
    <property type="match status" value="1"/>
</dbReference>
<gene>
    <name evidence="3" type="ORF">LZD57_23420</name>
</gene>
<dbReference type="RefSeq" id="WP_233722014.1">
    <property type="nucleotide sequence ID" value="NZ_JAJUWU010000035.1"/>
</dbReference>
<accession>A0A9X1TE58</accession>
<comment type="caution">
    <text evidence="3">The sequence shown here is derived from an EMBL/GenBank/DDBJ whole genome shotgun (WGS) entry which is preliminary data.</text>
</comment>
<dbReference type="GO" id="GO:0015074">
    <property type="term" value="P:DNA integration"/>
    <property type="evidence" value="ECO:0007669"/>
    <property type="project" value="InterPro"/>
</dbReference>
<keyword evidence="4" id="KW-1185">Reference proteome</keyword>
<organism evidence="3 4">
    <name type="scientific">Jiella avicenniae</name>
    <dbReference type="NCBI Taxonomy" id="2907202"/>
    <lineage>
        <taxon>Bacteria</taxon>
        <taxon>Pseudomonadati</taxon>
        <taxon>Pseudomonadota</taxon>
        <taxon>Alphaproteobacteria</taxon>
        <taxon>Hyphomicrobiales</taxon>
        <taxon>Aurantimonadaceae</taxon>
        <taxon>Jiella</taxon>
    </lineage>
</organism>
<keyword evidence="1" id="KW-0233">DNA recombination</keyword>
<dbReference type="PROSITE" id="PS50943">
    <property type="entry name" value="HTH_CROC1"/>
    <property type="match status" value="1"/>
</dbReference>
<evidence type="ECO:0000259" key="2">
    <source>
        <dbReference type="PROSITE" id="PS50943"/>
    </source>
</evidence>
<protein>
    <recommendedName>
        <fullName evidence="2">HTH cro/C1-type domain-containing protein</fullName>
    </recommendedName>
</protein>
<dbReference type="SUPFAM" id="SSF56349">
    <property type="entry name" value="DNA breaking-rejoining enzymes"/>
    <property type="match status" value="1"/>
</dbReference>
<dbReference type="AlphaFoldDB" id="A0A9X1TE58"/>
<sequence>MPMKARSSTSCLAIASADPNSGLKKVEAYLAGLSERGEALPARAERPTEPWYGEIERRAGCFPLFLSKPAGETARKLVDAAAQKLGVAARRPVLEREVVTLNAAGGGWMERIRRDHEERGEYVGPALGDARRLLTLMERRFPAGAAVAVDDAIASLETAVADGKIRQSDDIRELLSDFKTFLATLSPRLDLPATFHGALEVAMAAAGLSPAALAKQLGVNATMIVRWRSGERVPDERNGHLVAKIEQQLGLAAGELSQRIERRRAGRGSVAKGAFPPELQTQKLMGRRSEIARRLPADVMCLGQEDRHELMRKINAEIDAEVAERAARNALRRDSYALKDWPAGAREEFASFADFKISLIPECGLQRFGERNRPTTMEMRRQHIAQYFGYLATRAEDGGRIDESDTSLVLLVIPSLLENYLVWKSFRTVTADRRLTATDTDFLTLAASLVRPIDGFLRQRPDLRQRVNPILAKYALKIAGRDGREWTSVEEKEWALFCDDVLHAIKAFERTLRHVVKQTKRFRELKPILDLPDPLSVVYRAVDTMRRDLAKLDSDSLAYARLQRGLVIFHISTQVAMRTETWVALTAASDGPDIRNNNGTWHLHIPASKIKTGDVAARFKDDPFYRRTLLDDAGLYGDIEEYLEKSRPSLLGARRFDGFLVNNEARPAFTKAYFSNVVRGLVVRYISKYSNNDNASLGLDDFSIHPFRHILATTILKRTGSYELAGDALADDPETIRQYYGSWRSNDRAQQLLDALGKRKLNKPKK</sequence>
<reference evidence="3" key="1">
    <citation type="submission" date="2022-01" db="EMBL/GenBank/DDBJ databases">
        <title>Jiella avicenniae sp. nov., a novel endophytic bacterium isolated from bark of Avicennia marina.</title>
        <authorList>
            <person name="Tuo L."/>
        </authorList>
    </citation>
    <scope>NUCLEOTIDE SEQUENCE</scope>
    <source>
        <strain evidence="3">CBK1P-4</strain>
    </source>
</reference>
<proteinExistence type="predicted"/>
<dbReference type="Gene3D" id="1.10.260.40">
    <property type="entry name" value="lambda repressor-like DNA-binding domains"/>
    <property type="match status" value="1"/>
</dbReference>
<dbReference type="InterPro" id="IPR013762">
    <property type="entry name" value="Integrase-like_cat_sf"/>
</dbReference>